<dbReference type="EMBL" id="VCGU01000009">
    <property type="protein sequence ID" value="TRY71188.1"/>
    <property type="molecule type" value="Genomic_DNA"/>
</dbReference>
<dbReference type="InterPro" id="IPR000618">
    <property type="entry name" value="Insect_cuticle"/>
</dbReference>
<dbReference type="GO" id="GO:0062129">
    <property type="term" value="C:chitin-based extracellular matrix"/>
    <property type="evidence" value="ECO:0007669"/>
    <property type="project" value="TreeGrafter"/>
</dbReference>
<dbReference type="PRINTS" id="PR00947">
    <property type="entry name" value="CUTICLE"/>
</dbReference>
<dbReference type="Pfam" id="PF00379">
    <property type="entry name" value="Chitin_bind_4"/>
    <property type="match status" value="1"/>
</dbReference>
<keyword evidence="4" id="KW-1185">Reference proteome</keyword>
<gene>
    <name evidence="3" type="ORF">TCAL_17327</name>
</gene>
<evidence type="ECO:0000313" key="4">
    <source>
        <dbReference type="Proteomes" id="UP000318571"/>
    </source>
</evidence>
<dbReference type="STRING" id="6832.A0A553P0H5"/>
<protein>
    <recommendedName>
        <fullName evidence="5">Cuticle protein 6</fullName>
    </recommendedName>
</protein>
<evidence type="ECO:0000313" key="3">
    <source>
        <dbReference type="EMBL" id="TRY71188.1"/>
    </source>
</evidence>
<dbReference type="PANTHER" id="PTHR10380">
    <property type="entry name" value="CUTICLE PROTEIN"/>
    <property type="match status" value="1"/>
</dbReference>
<sequence length="279" mass="29162">MNPTRFGGEPVKTIMHTSCDPVGRHWLAPLETIKAVLATLLVADMATAQYGYQGYPLPLARSGLAYKTVSSLSHPGAQAVVAGPAPVVRINAPSHYENLAAPLAYNSPVVAGAPVVAEVAPLPVPSPANPLSSSQYHSQDEFGNYEYGYNNINSAKQERGNALGGVEGSYSYVDGHGLPQKVNYVADDYGFRVSGSNVVASPATLGRKKRQVAPLAYAAPYNSPIAPAAYAGYAPYAPIAAPVAPVAYATPVVSAPASRKAILTTTQLNPTHAVSYRTD</sequence>
<evidence type="ECO:0008006" key="5">
    <source>
        <dbReference type="Google" id="ProtNLM"/>
    </source>
</evidence>
<organism evidence="3 4">
    <name type="scientific">Tigriopus californicus</name>
    <name type="common">Marine copepod</name>
    <dbReference type="NCBI Taxonomy" id="6832"/>
    <lineage>
        <taxon>Eukaryota</taxon>
        <taxon>Metazoa</taxon>
        <taxon>Ecdysozoa</taxon>
        <taxon>Arthropoda</taxon>
        <taxon>Crustacea</taxon>
        <taxon>Multicrustacea</taxon>
        <taxon>Hexanauplia</taxon>
        <taxon>Copepoda</taxon>
        <taxon>Harpacticoida</taxon>
        <taxon>Harpacticidae</taxon>
        <taxon>Tigriopus</taxon>
    </lineage>
</organism>
<dbReference type="AlphaFoldDB" id="A0A553P0H5"/>
<keyword evidence="1 2" id="KW-0193">Cuticle</keyword>
<dbReference type="Proteomes" id="UP000318571">
    <property type="component" value="Chromosome 9"/>
</dbReference>
<proteinExistence type="predicted"/>
<evidence type="ECO:0000256" key="2">
    <source>
        <dbReference type="PROSITE-ProRule" id="PRU00497"/>
    </source>
</evidence>
<comment type="caution">
    <text evidence="3">The sequence shown here is derived from an EMBL/GenBank/DDBJ whole genome shotgun (WGS) entry which is preliminary data.</text>
</comment>
<reference evidence="3 4" key="1">
    <citation type="journal article" date="2018" name="Nat. Ecol. Evol.">
        <title>Genomic signatures of mitonuclear coevolution across populations of Tigriopus californicus.</title>
        <authorList>
            <person name="Barreto F.S."/>
            <person name="Watson E.T."/>
            <person name="Lima T.G."/>
            <person name="Willett C.S."/>
            <person name="Edmands S."/>
            <person name="Li W."/>
            <person name="Burton R.S."/>
        </authorList>
    </citation>
    <scope>NUCLEOTIDE SEQUENCE [LARGE SCALE GENOMIC DNA]</scope>
    <source>
        <strain evidence="3 4">San Diego</strain>
    </source>
</reference>
<dbReference type="PROSITE" id="PS51155">
    <property type="entry name" value="CHIT_BIND_RR_2"/>
    <property type="match status" value="1"/>
</dbReference>
<dbReference type="InterPro" id="IPR050468">
    <property type="entry name" value="Cuticle_Struct_Prot"/>
</dbReference>
<accession>A0A553P0H5</accession>
<dbReference type="PANTHER" id="PTHR10380:SF173">
    <property type="entry name" value="CUTICULAR PROTEIN 47EF, ISOFORM C-RELATED"/>
    <property type="match status" value="1"/>
</dbReference>
<dbReference type="GO" id="GO:0008010">
    <property type="term" value="F:structural constituent of chitin-based larval cuticle"/>
    <property type="evidence" value="ECO:0007669"/>
    <property type="project" value="TreeGrafter"/>
</dbReference>
<name>A0A553P0H5_TIGCA</name>
<evidence type="ECO:0000256" key="1">
    <source>
        <dbReference type="ARBA" id="ARBA00022460"/>
    </source>
</evidence>